<evidence type="ECO:0000256" key="1">
    <source>
        <dbReference type="SAM" id="MobiDB-lite"/>
    </source>
</evidence>
<dbReference type="Proteomes" id="UP000823201">
    <property type="component" value="Unassembled WGS sequence"/>
</dbReference>
<feature type="region of interest" description="Disordered" evidence="1">
    <location>
        <begin position="1"/>
        <end position="23"/>
    </location>
</feature>
<evidence type="ECO:0000313" key="3">
    <source>
        <dbReference type="Proteomes" id="UP000823201"/>
    </source>
</evidence>
<dbReference type="Pfam" id="PF03885">
    <property type="entry name" value="DUF327"/>
    <property type="match status" value="1"/>
</dbReference>
<dbReference type="EMBL" id="JAFBEV010000024">
    <property type="protein sequence ID" value="MBM7658804.1"/>
    <property type="molecule type" value="Genomic_DNA"/>
</dbReference>
<reference evidence="2 3" key="1">
    <citation type="submission" date="2021-01" db="EMBL/GenBank/DDBJ databases">
        <title>Genomic Encyclopedia of Type Strains, Phase IV (KMG-IV): sequencing the most valuable type-strain genomes for metagenomic binning, comparative biology and taxonomic classification.</title>
        <authorList>
            <person name="Goeker M."/>
        </authorList>
    </citation>
    <scope>NUCLEOTIDE SEQUENCE [LARGE SCALE GENOMIC DNA]</scope>
    <source>
        <strain evidence="2 3">DSM 100968</strain>
    </source>
</reference>
<dbReference type="RefSeq" id="WP_205007357.1">
    <property type="nucleotide sequence ID" value="NZ_CBCRXA010000019.1"/>
</dbReference>
<dbReference type="Gene3D" id="1.20.120.490">
    <property type="entry name" value="Hypothetical protein TM1646-like domain"/>
    <property type="match status" value="1"/>
</dbReference>
<name>A0ABS2QAI2_9BACL</name>
<dbReference type="SUPFAM" id="SSF158397">
    <property type="entry name" value="TM1646-like"/>
    <property type="match status" value="1"/>
</dbReference>
<comment type="caution">
    <text evidence="2">The sequence shown here is derived from an EMBL/GenBank/DDBJ whole genome shotgun (WGS) entry which is preliminary data.</text>
</comment>
<sequence>MSIEISRDSVVKEKPSRVETPVARTSDSFEQVFSSRKSSGDAEALKALFKQIDDQARRVSGSRTVRDLQLYKKYVQSFLQNAVQLGLKTDQSRSWQQGGTLQTLVKTVNQKLVDLTNDVLNKNKDSLDLLGHLDEIRGMLINLYV</sequence>
<protein>
    <submittedName>
        <fullName evidence="2">Uncharacterized protein YaaR (DUF327 family)</fullName>
    </submittedName>
</protein>
<proteinExistence type="predicted"/>
<gene>
    <name evidence="2" type="ORF">JOC27_002267</name>
</gene>
<accession>A0ABS2QAI2</accession>
<dbReference type="InterPro" id="IPR005585">
    <property type="entry name" value="DUF327"/>
</dbReference>
<dbReference type="InterPro" id="IPR024042">
    <property type="entry name" value="TM1646-like_dom_sf"/>
</dbReference>
<evidence type="ECO:0000313" key="2">
    <source>
        <dbReference type="EMBL" id="MBM7658804.1"/>
    </source>
</evidence>
<feature type="compositionally biased region" description="Basic and acidic residues" evidence="1">
    <location>
        <begin position="1"/>
        <end position="17"/>
    </location>
</feature>
<keyword evidence="3" id="KW-1185">Reference proteome</keyword>
<organism evidence="2 3">
    <name type="scientific">Sporolactobacillus spathodeae</name>
    <dbReference type="NCBI Taxonomy" id="1465502"/>
    <lineage>
        <taxon>Bacteria</taxon>
        <taxon>Bacillati</taxon>
        <taxon>Bacillota</taxon>
        <taxon>Bacilli</taxon>
        <taxon>Bacillales</taxon>
        <taxon>Sporolactobacillaceae</taxon>
        <taxon>Sporolactobacillus</taxon>
    </lineage>
</organism>